<dbReference type="SMART" id="SM00119">
    <property type="entry name" value="HECTc"/>
    <property type="match status" value="1"/>
</dbReference>
<feature type="repeat" description="RCC1" evidence="4">
    <location>
        <begin position="337"/>
        <end position="406"/>
    </location>
</feature>
<protein>
    <submittedName>
        <fullName evidence="7">Probable E3 ubiquitin-protein ligase HERC4</fullName>
    </submittedName>
</protein>
<evidence type="ECO:0000313" key="7">
    <source>
        <dbReference type="RefSeq" id="XP_005108600.1"/>
    </source>
</evidence>
<dbReference type="PRINTS" id="PR00633">
    <property type="entry name" value="RCCNDNSATION"/>
</dbReference>
<dbReference type="Pfam" id="PF00632">
    <property type="entry name" value="HECT"/>
    <property type="match status" value="1"/>
</dbReference>
<organism evidence="6 7">
    <name type="scientific">Aplysia californica</name>
    <name type="common">California sea hare</name>
    <dbReference type="NCBI Taxonomy" id="6500"/>
    <lineage>
        <taxon>Eukaryota</taxon>
        <taxon>Metazoa</taxon>
        <taxon>Spiralia</taxon>
        <taxon>Lophotrochozoa</taxon>
        <taxon>Mollusca</taxon>
        <taxon>Gastropoda</taxon>
        <taxon>Heterobranchia</taxon>
        <taxon>Euthyneura</taxon>
        <taxon>Tectipleura</taxon>
        <taxon>Aplysiida</taxon>
        <taxon>Aplysioidea</taxon>
        <taxon>Aplysiidae</taxon>
        <taxon>Aplysia</taxon>
    </lineage>
</organism>
<evidence type="ECO:0000259" key="5">
    <source>
        <dbReference type="PROSITE" id="PS50237"/>
    </source>
</evidence>
<dbReference type="Gene3D" id="2.130.10.30">
    <property type="entry name" value="Regulator of chromosome condensation 1/beta-lactamase-inhibitor protein II"/>
    <property type="match status" value="2"/>
</dbReference>
<keyword evidence="6" id="KW-1185">Reference proteome</keyword>
<feature type="domain" description="HECT" evidence="5">
    <location>
        <begin position="755"/>
        <end position="1085"/>
    </location>
</feature>
<dbReference type="PROSITE" id="PS50237">
    <property type="entry name" value="HECT"/>
    <property type="match status" value="1"/>
</dbReference>
<feature type="repeat" description="RCC1" evidence="4">
    <location>
        <begin position="232"/>
        <end position="283"/>
    </location>
</feature>
<dbReference type="Proteomes" id="UP000694888">
    <property type="component" value="Unplaced"/>
</dbReference>
<evidence type="ECO:0000256" key="4">
    <source>
        <dbReference type="PROSITE-ProRule" id="PRU00235"/>
    </source>
</evidence>
<gene>
    <name evidence="7" type="primary">LOC101862833</name>
</gene>
<dbReference type="Gene3D" id="3.90.1750.10">
    <property type="entry name" value="Hect, E3 ligase catalytic domains"/>
    <property type="match status" value="1"/>
</dbReference>
<feature type="repeat" description="RCC1" evidence="4">
    <location>
        <begin position="16"/>
        <end position="71"/>
    </location>
</feature>
<dbReference type="Gene3D" id="3.30.2160.10">
    <property type="entry name" value="Hect, E3 ligase catalytic domain"/>
    <property type="match status" value="1"/>
</dbReference>
<evidence type="ECO:0000256" key="2">
    <source>
        <dbReference type="ARBA" id="ARBA00022786"/>
    </source>
</evidence>
<feature type="active site" description="Glycyl thioester intermediate" evidence="3">
    <location>
        <position position="1053"/>
    </location>
</feature>
<dbReference type="PANTHER" id="PTHR45622:SF76">
    <property type="entry name" value="HECT AND RLD DOMAIN CONTAINING E3 UBIQUITIN LIGASE 4, ISOFORM C"/>
    <property type="match status" value="1"/>
</dbReference>
<feature type="repeat" description="RCC1" evidence="4">
    <location>
        <begin position="177"/>
        <end position="231"/>
    </location>
</feature>
<sequence length="1085" mass="122059">MDWNETGHKCTETTMSAVFTWGKATFDFGVLGIGSSEENAVRSPKQVETLDNVDIRQISIGENHSLICGKDGAIFSCGANDFNQCGRDGNLNKFGRIEAGLLSQQVIQAAAGANHSVALTQAWKVFTWGKNDSGQLGRGDIPEEARGIPKLIKSLAVHCVLQVACGNDHSIVLTNDSLVRVWGSNSYGQLGLGKNAAVKYQNFPEVVTSVKGIPVEQIAAGGNHSFLLSKSGAVYGWGRNSFGQLGVNDTKDYDMPKQCRSLRTQKIKYICAGENHSAALTADGRVFTFGAGSYGQLGHNSNSNKILPCQVIELSGVEVSQIACGRCHTLAFVPSTGHLYAFGLGGSGQLGTSSLENKNSPFLVQGPFVSQSGAGTSNMQVDNQGPELCVKSIYTGGDHSFALVQDCSACHSEDFRERDHVRQILTLSQKRIEMFHDLKSNDTPPHELSDEMTKIFSHASCLNGSFLLPHDEHYGSSSKKHGVDMNAVREFFQGLSKLPNIVIKQYICTSIEQDLIPTLAKSPPDVEALRLYIMLPECHFFDQPKLYRSIICPFANAFLSMDPVAQKVLYSWWQSNQPSFFNRLVVIYKGCLEYLLQLPDTTDPLEVSRRKSGLFSCMEMLQKLNAVNEENHQIIPYHKFYVPELKERVNIKEDYIRWVQHTQRRTQGFHFCNYPFLFDGAAKSVLLQTDASLQKRNAVESVQRQNRWVVEHLFQTSRDMSMLLPLFDPENMFLVLFVDRNNLVQDTLLQLQSKHSADLKKPLKVVFKGEEAVDDGGVRKEFFLLLLKEVMDPEYDMFNVDEDSYLQWFNPSKFEEANKFRMIGILCGLAIYNFIIIDLHFPLALYKKLLKKPITADDLKELKPGVGKGLQDLLDFEEDEEDEFEAVFSLHFEVMTEQSGEQKSVELCKDGKKMAVNQNNKQKYVDLYVDYILNKSVETQFSAFSEGFLSVCGGEVLKLFHPQELQAMVVGNEDYDFLELEKNTGYNGEYHKYHLTIKFFWEVFHEMSLVDKKKFLMFLTGSDRIPVFGMKYVKIIIQPTCDGEKFLPVAHTCFNVLDLPKYSTKETLQDKLLLAIQQTEGFGLI</sequence>
<keyword evidence="1" id="KW-0677">Repeat</keyword>
<keyword evidence="2 3" id="KW-0833">Ubl conjugation pathway</keyword>
<dbReference type="InterPro" id="IPR009091">
    <property type="entry name" value="RCC1/BLIP-II"/>
</dbReference>
<dbReference type="SUPFAM" id="SSF56204">
    <property type="entry name" value="Hect, E3 ligase catalytic domain"/>
    <property type="match status" value="1"/>
</dbReference>
<feature type="repeat" description="RCC1" evidence="4">
    <location>
        <begin position="72"/>
        <end position="122"/>
    </location>
</feature>
<dbReference type="Gene3D" id="3.30.2410.10">
    <property type="entry name" value="Hect, E3 ligase catalytic domain"/>
    <property type="match status" value="1"/>
</dbReference>
<dbReference type="SUPFAM" id="SSF50985">
    <property type="entry name" value="RCC1/BLIP-II"/>
    <property type="match status" value="1"/>
</dbReference>
<dbReference type="Pfam" id="PF25390">
    <property type="entry name" value="WD40_RLD"/>
    <property type="match status" value="1"/>
</dbReference>
<dbReference type="PROSITE" id="PS00626">
    <property type="entry name" value="RCC1_2"/>
    <property type="match status" value="4"/>
</dbReference>
<feature type="repeat" description="RCC1" evidence="4">
    <location>
        <begin position="284"/>
        <end position="335"/>
    </location>
</feature>
<dbReference type="CDD" id="cd00078">
    <property type="entry name" value="HECTc"/>
    <property type="match status" value="1"/>
</dbReference>
<dbReference type="InterPro" id="IPR051709">
    <property type="entry name" value="Ub-ligase/GTPase-reg"/>
</dbReference>
<dbReference type="RefSeq" id="XP_005108600.1">
    <property type="nucleotide sequence ID" value="XM_005108543.3"/>
</dbReference>
<name>A0ABM0K4K1_APLCA</name>
<evidence type="ECO:0000313" key="6">
    <source>
        <dbReference type="Proteomes" id="UP000694888"/>
    </source>
</evidence>
<accession>A0ABM0K4K1</accession>
<dbReference type="PROSITE" id="PS50012">
    <property type="entry name" value="RCC1_3"/>
    <property type="match status" value="7"/>
</dbReference>
<evidence type="ECO:0000256" key="3">
    <source>
        <dbReference type="PROSITE-ProRule" id="PRU00104"/>
    </source>
</evidence>
<dbReference type="PANTHER" id="PTHR45622">
    <property type="entry name" value="UBIQUITIN-PROTEIN LIGASE E3A-RELATED"/>
    <property type="match status" value="1"/>
</dbReference>
<evidence type="ECO:0000256" key="1">
    <source>
        <dbReference type="ARBA" id="ARBA00022737"/>
    </source>
</evidence>
<dbReference type="GeneID" id="101862833"/>
<dbReference type="InterPro" id="IPR058923">
    <property type="entry name" value="RCC1-like_dom"/>
</dbReference>
<dbReference type="InterPro" id="IPR035983">
    <property type="entry name" value="Hect_E3_ubiquitin_ligase"/>
</dbReference>
<dbReference type="InterPro" id="IPR000408">
    <property type="entry name" value="Reg_chr_condens"/>
</dbReference>
<feature type="repeat" description="RCC1" evidence="4">
    <location>
        <begin position="123"/>
        <end position="176"/>
    </location>
</feature>
<reference evidence="7" key="1">
    <citation type="submission" date="2025-08" db="UniProtKB">
        <authorList>
            <consortium name="RefSeq"/>
        </authorList>
    </citation>
    <scope>IDENTIFICATION</scope>
</reference>
<proteinExistence type="predicted"/>
<dbReference type="InterPro" id="IPR000569">
    <property type="entry name" value="HECT_dom"/>
</dbReference>